<evidence type="ECO:0000256" key="8">
    <source>
        <dbReference type="SAM" id="Phobius"/>
    </source>
</evidence>
<feature type="transmembrane region" description="Helical" evidence="8">
    <location>
        <begin position="395"/>
        <end position="415"/>
    </location>
</feature>
<feature type="transmembrane region" description="Helical" evidence="8">
    <location>
        <begin position="442"/>
        <end position="461"/>
    </location>
</feature>
<keyword evidence="10" id="KW-1185">Reference proteome</keyword>
<evidence type="ECO:0000256" key="3">
    <source>
        <dbReference type="ARBA" id="ARBA00022448"/>
    </source>
</evidence>
<dbReference type="InterPro" id="IPR018093">
    <property type="entry name" value="BCCT_CS"/>
</dbReference>
<keyword evidence="4" id="KW-1003">Cell membrane</keyword>
<dbReference type="GO" id="GO:0005886">
    <property type="term" value="C:plasma membrane"/>
    <property type="evidence" value="ECO:0007669"/>
    <property type="project" value="UniProtKB-SubCell"/>
</dbReference>
<keyword evidence="7 8" id="KW-0472">Membrane</keyword>
<feature type="transmembrane region" description="Helical" evidence="8">
    <location>
        <begin position="313"/>
        <end position="330"/>
    </location>
</feature>
<gene>
    <name evidence="9" type="ORF">SAMN04487971_11335</name>
</gene>
<evidence type="ECO:0000256" key="2">
    <source>
        <dbReference type="ARBA" id="ARBA00005658"/>
    </source>
</evidence>
<feature type="transmembrane region" description="Helical" evidence="8">
    <location>
        <begin position="186"/>
        <end position="212"/>
    </location>
</feature>
<dbReference type="GO" id="GO:0022857">
    <property type="term" value="F:transmembrane transporter activity"/>
    <property type="evidence" value="ECO:0007669"/>
    <property type="project" value="InterPro"/>
</dbReference>
<dbReference type="EMBL" id="FNGE01000013">
    <property type="protein sequence ID" value="SDL56338.1"/>
    <property type="molecule type" value="Genomic_DNA"/>
</dbReference>
<evidence type="ECO:0000256" key="1">
    <source>
        <dbReference type="ARBA" id="ARBA00004651"/>
    </source>
</evidence>
<keyword evidence="3" id="KW-0813">Transport</keyword>
<dbReference type="AlphaFoldDB" id="A0A1G9L2V4"/>
<keyword evidence="5 8" id="KW-0812">Transmembrane</keyword>
<comment type="subcellular location">
    <subcellularLocation>
        <location evidence="1">Cell membrane</location>
        <topology evidence="1">Multi-pass membrane protein</topology>
    </subcellularLocation>
</comment>
<evidence type="ECO:0000256" key="6">
    <source>
        <dbReference type="ARBA" id="ARBA00022989"/>
    </source>
</evidence>
<feature type="transmembrane region" description="Helical" evidence="8">
    <location>
        <begin position="258"/>
        <end position="278"/>
    </location>
</feature>
<dbReference type="RefSeq" id="WP_090756787.1">
    <property type="nucleotide sequence ID" value="NZ_FNGE01000013.1"/>
</dbReference>
<dbReference type="Pfam" id="PF02028">
    <property type="entry name" value="BCCT"/>
    <property type="match status" value="1"/>
</dbReference>
<feature type="transmembrane region" description="Helical" evidence="8">
    <location>
        <begin position="48"/>
        <end position="66"/>
    </location>
</feature>
<dbReference type="PROSITE" id="PS01303">
    <property type="entry name" value="BCCT"/>
    <property type="match status" value="1"/>
</dbReference>
<comment type="similarity">
    <text evidence="2">Belongs to the BCCT transporter (TC 2.A.15) family.</text>
</comment>
<proteinExistence type="inferred from homology"/>
<name>A0A1G9L2V4_9RHOB</name>
<reference evidence="10" key="1">
    <citation type="submission" date="2016-10" db="EMBL/GenBank/DDBJ databases">
        <authorList>
            <person name="Varghese N."/>
            <person name="Submissions S."/>
        </authorList>
    </citation>
    <scope>NUCLEOTIDE SEQUENCE [LARGE SCALE GENOMIC DNA]</scope>
    <source>
        <strain evidence="10">CGMCC 1.7655</strain>
    </source>
</reference>
<feature type="transmembrane region" description="Helical" evidence="8">
    <location>
        <begin position="86"/>
        <end position="107"/>
    </location>
</feature>
<dbReference type="NCBIfam" id="TIGR00842">
    <property type="entry name" value="bcct"/>
    <property type="match status" value="1"/>
</dbReference>
<keyword evidence="6 8" id="KW-1133">Transmembrane helix</keyword>
<evidence type="ECO:0000256" key="5">
    <source>
        <dbReference type="ARBA" id="ARBA00022692"/>
    </source>
</evidence>
<dbReference type="Proteomes" id="UP000199555">
    <property type="component" value="Unassembled WGS sequence"/>
</dbReference>
<feature type="transmembrane region" description="Helical" evidence="8">
    <location>
        <begin position="467"/>
        <end position="487"/>
    </location>
</feature>
<evidence type="ECO:0000313" key="9">
    <source>
        <dbReference type="EMBL" id="SDL56338.1"/>
    </source>
</evidence>
<sequence length="671" mass="72604">MQRFIINPPVFIGAVALTGLFVAVGAFLPGQAEVIFAAVQGWTLASFGWLYLLAVAVFLGAVVFFAASRYGNIKLGPDESTPDFRYLSWCAMLFAAGMGIGLMYFGVGEPMTHYAAPPDAEPMTVAAQRQAMTVTFFHYGLHAWAIYAVVGLSLAYFGHRYNLPLTIRSGLYPLLKERINGPIGHAVDIFAICGTLFGVATSMGFGVLQINAGLEHLFGLPNNVLVQLTLIAIVTAAATVSVVTGVDKGVRILSELNLVMAVLLMLFVLAVGPTGLLMRDFVQNIGFYLDSFLLRTFNIYAYEPRPWIDAWTLFYWSWWISWSPFVGMFIARISRGRTVREFVVAVLCVPVGFTFIWMTVFGNTALFLDTTVADGALSAAVAADMSVALFQFFEYLPLPAVTSALAVALISVFFVTSCDSGSLVVDTIAAGGRTDTSALQRVFWCALEGVVAGVLLVAGGLGALQSATIATALPFTLIMLALIWALAKGMRADVAQYQMGRDLTARRAEPAAGPSWERRLAMMLDAPTQAAVRTHIDRTILPALREVAAELKRRGLDAGVAFGDGEETAVLKVPSPNSRDFVYGVQPASRAVAAFTLPEATDPEMRHEARTFFSDGSQGYDLMGMTRDQIISDVLVQFERYLQLVRLPETALLVGAPEHAPEAPPRDPGPR</sequence>
<feature type="transmembrane region" description="Helical" evidence="8">
    <location>
        <begin position="136"/>
        <end position="158"/>
    </location>
</feature>
<dbReference type="OrthoDB" id="9775735at2"/>
<evidence type="ECO:0000256" key="7">
    <source>
        <dbReference type="ARBA" id="ARBA00023136"/>
    </source>
</evidence>
<dbReference type="InterPro" id="IPR000060">
    <property type="entry name" value="BCCT_transptr"/>
</dbReference>
<organism evidence="9 10">
    <name type="scientific">Paracoccus chinensis</name>
    <dbReference type="NCBI Taxonomy" id="525640"/>
    <lineage>
        <taxon>Bacteria</taxon>
        <taxon>Pseudomonadati</taxon>
        <taxon>Pseudomonadota</taxon>
        <taxon>Alphaproteobacteria</taxon>
        <taxon>Rhodobacterales</taxon>
        <taxon>Paracoccaceae</taxon>
        <taxon>Paracoccus</taxon>
    </lineage>
</organism>
<protein>
    <submittedName>
        <fullName evidence="9">Choline/glycine/proline betaine transport protein</fullName>
    </submittedName>
</protein>
<dbReference type="STRING" id="525640.SAMN04487971_11335"/>
<feature type="transmembrane region" description="Helical" evidence="8">
    <location>
        <begin position="342"/>
        <end position="360"/>
    </location>
</feature>
<evidence type="ECO:0000256" key="4">
    <source>
        <dbReference type="ARBA" id="ARBA00022475"/>
    </source>
</evidence>
<feature type="transmembrane region" description="Helical" evidence="8">
    <location>
        <begin position="224"/>
        <end position="246"/>
    </location>
</feature>
<dbReference type="PANTHER" id="PTHR30047">
    <property type="entry name" value="HIGH-AFFINITY CHOLINE TRANSPORT PROTEIN-RELATED"/>
    <property type="match status" value="1"/>
</dbReference>
<dbReference type="PANTHER" id="PTHR30047:SF7">
    <property type="entry name" value="HIGH-AFFINITY CHOLINE TRANSPORT PROTEIN"/>
    <property type="match status" value="1"/>
</dbReference>
<evidence type="ECO:0000313" key="10">
    <source>
        <dbReference type="Proteomes" id="UP000199555"/>
    </source>
</evidence>
<accession>A0A1G9L2V4</accession>